<gene>
    <name evidence="2" type="ORF">C7T94_01505</name>
</gene>
<evidence type="ECO:0000313" key="2">
    <source>
        <dbReference type="EMBL" id="PST85273.1"/>
    </source>
</evidence>
<dbReference type="Pfam" id="PF01636">
    <property type="entry name" value="APH"/>
    <property type="match status" value="1"/>
</dbReference>
<proteinExistence type="predicted"/>
<name>A0A2T3HS86_9SPHI</name>
<protein>
    <submittedName>
        <fullName evidence="2">Aminoglycoside phosphotransferase family protein</fullName>
    </submittedName>
</protein>
<sequence>MQDIIRQFGFSPERFRIRKFGSGLINHTWKVYNDEEAYILQRINDKVFKYPHRISANIRKIDHYLKANYPSYLFVSPLQLADGSSLVQTADKGYFRVFPFVAQSVTINTVENETEAFEAACQFGRFTRLLADFPITELALTLSDFHNLELRAQQFRQAREHADSERLLKAASWIDQALRYEDISDAYTEIVRNKLLPQRVIHHDTKISNVLFDPHQKGLCVIDLDTVMPGYFISDVGDMMRTYLSPANEEEKDFSRISVRGDYFRAIVSGYLSEMGEVLTLAEKERFVYGGKFMIYMQAIRFLTDYLNGDSYYGAAYPDHNLVRAGNQFTLLERYLEQEETFEQLVDTLYAANIQHE</sequence>
<dbReference type="EMBL" id="PYLS01000001">
    <property type="protein sequence ID" value="PST85273.1"/>
    <property type="molecule type" value="Genomic_DNA"/>
</dbReference>
<evidence type="ECO:0000259" key="1">
    <source>
        <dbReference type="Pfam" id="PF01636"/>
    </source>
</evidence>
<dbReference type="InterPro" id="IPR011009">
    <property type="entry name" value="Kinase-like_dom_sf"/>
</dbReference>
<dbReference type="Proteomes" id="UP000240912">
    <property type="component" value="Unassembled WGS sequence"/>
</dbReference>
<dbReference type="Gene3D" id="3.90.1200.10">
    <property type="match status" value="1"/>
</dbReference>
<dbReference type="PANTHER" id="PTHR21064">
    <property type="entry name" value="AMINOGLYCOSIDE PHOSPHOTRANSFERASE DOMAIN-CONTAINING PROTEIN-RELATED"/>
    <property type="match status" value="1"/>
</dbReference>
<dbReference type="AlphaFoldDB" id="A0A2T3HS86"/>
<feature type="domain" description="Aminoglycoside phosphotransferase" evidence="1">
    <location>
        <begin position="17"/>
        <end position="243"/>
    </location>
</feature>
<dbReference type="InterPro" id="IPR002575">
    <property type="entry name" value="Aminoglycoside_PTrfase"/>
</dbReference>
<dbReference type="SUPFAM" id="SSF56112">
    <property type="entry name" value="Protein kinase-like (PK-like)"/>
    <property type="match status" value="1"/>
</dbReference>
<dbReference type="GO" id="GO:0016740">
    <property type="term" value="F:transferase activity"/>
    <property type="evidence" value="ECO:0007669"/>
    <property type="project" value="UniProtKB-KW"/>
</dbReference>
<keyword evidence="3" id="KW-1185">Reference proteome</keyword>
<dbReference type="PANTHER" id="PTHR21064:SF5">
    <property type="entry name" value="SLR1880 PROTEIN"/>
    <property type="match status" value="1"/>
</dbReference>
<keyword evidence="2" id="KW-0808">Transferase</keyword>
<dbReference type="RefSeq" id="WP_107214616.1">
    <property type="nucleotide sequence ID" value="NZ_KZ686268.1"/>
</dbReference>
<dbReference type="InterPro" id="IPR050249">
    <property type="entry name" value="Pseudomonas-type_ThrB"/>
</dbReference>
<reference evidence="2 3" key="1">
    <citation type="submission" date="2018-03" db="EMBL/GenBank/DDBJ databases">
        <authorList>
            <person name="Keele B.F."/>
        </authorList>
    </citation>
    <scope>NUCLEOTIDE SEQUENCE [LARGE SCALE GENOMIC DNA]</scope>
    <source>
        <strain evidence="2 3">YL28-9</strain>
    </source>
</reference>
<accession>A0A2T3HS86</accession>
<organism evidence="2 3">
    <name type="scientific">Pedobacter yulinensis</name>
    <dbReference type="NCBI Taxonomy" id="2126353"/>
    <lineage>
        <taxon>Bacteria</taxon>
        <taxon>Pseudomonadati</taxon>
        <taxon>Bacteroidota</taxon>
        <taxon>Sphingobacteriia</taxon>
        <taxon>Sphingobacteriales</taxon>
        <taxon>Sphingobacteriaceae</taxon>
        <taxon>Pedobacter</taxon>
    </lineage>
</organism>
<comment type="caution">
    <text evidence="2">The sequence shown here is derived from an EMBL/GenBank/DDBJ whole genome shotgun (WGS) entry which is preliminary data.</text>
</comment>
<dbReference type="OrthoDB" id="526037at2"/>
<evidence type="ECO:0000313" key="3">
    <source>
        <dbReference type="Proteomes" id="UP000240912"/>
    </source>
</evidence>